<protein>
    <recommendedName>
        <fullName evidence="4">Elongation factor Ts, mitochondrial</fullName>
        <shortName evidence="4">EF-Ts</shortName>
        <shortName evidence="4">EF-TsMt</shortName>
    </recommendedName>
</protein>
<organism evidence="7 8">
    <name type="scientific">Megalurothrips usitatus</name>
    <name type="common">bean blossom thrips</name>
    <dbReference type="NCBI Taxonomy" id="439358"/>
    <lineage>
        <taxon>Eukaryota</taxon>
        <taxon>Metazoa</taxon>
        <taxon>Ecdysozoa</taxon>
        <taxon>Arthropoda</taxon>
        <taxon>Hexapoda</taxon>
        <taxon>Insecta</taxon>
        <taxon>Pterygota</taxon>
        <taxon>Neoptera</taxon>
        <taxon>Paraneoptera</taxon>
        <taxon>Thysanoptera</taxon>
        <taxon>Terebrantia</taxon>
        <taxon>Thripoidea</taxon>
        <taxon>Thripidae</taxon>
        <taxon>Megalurothrips</taxon>
    </lineage>
</organism>
<dbReference type="InterPro" id="IPR018101">
    <property type="entry name" value="Transl_elong_Ts_CS"/>
</dbReference>
<accession>A0AAV7XKZ5</accession>
<reference evidence="7" key="1">
    <citation type="submission" date="2022-12" db="EMBL/GenBank/DDBJ databases">
        <title>Chromosome-level genome assembly of the bean flower thrips Megalurothrips usitatus.</title>
        <authorList>
            <person name="Ma L."/>
            <person name="Liu Q."/>
            <person name="Li H."/>
            <person name="Cai W."/>
        </authorList>
    </citation>
    <scope>NUCLEOTIDE SEQUENCE</scope>
    <source>
        <strain evidence="7">Cailab_2022a</strain>
    </source>
</reference>
<keyword evidence="2 4" id="KW-0251">Elongation factor</keyword>
<dbReference type="Pfam" id="PF25025">
    <property type="entry name" value="EF-Ts_N"/>
    <property type="match status" value="1"/>
</dbReference>
<gene>
    <name evidence="7" type="ORF">ONE63_009419</name>
</gene>
<sequence>MFSDGTEQTLAWQTKSMFSSKQLVRLFVTSPSTWNTSKNQLAKLRKKTGYTFANCKKALDMHNHDLEKAEKWLHAEAQARGWAKATNLGGRKATEGLVAVLVNKNHGAMVELNCETDFVARNSAFQSLIQTIAKSCISLVPQVCTNGNLLKKEVLEGGRLGSIPGPDGKSLADHVALQIGVLGENMILKRALLVSANENILLSGYSHPAPQQQSEIWLGKYGALVAYNTKDKQPLSESNSDFGKKLCQHVIGMKPKSVGNPETDKPQENADDETVLIYQDYLLDPETKVKDVLDETNVEVLDFARFECGESDVDDAEETAARAQA</sequence>
<evidence type="ECO:0000313" key="7">
    <source>
        <dbReference type="EMBL" id="KAJ1526265.1"/>
    </source>
</evidence>
<dbReference type="InterPro" id="IPR009060">
    <property type="entry name" value="UBA-like_sf"/>
</dbReference>
<comment type="caution">
    <text evidence="7">The sequence shown here is derived from an EMBL/GenBank/DDBJ whole genome shotgun (WGS) entry which is preliminary data.</text>
</comment>
<name>A0AAV7XKZ5_9NEOP</name>
<keyword evidence="4" id="KW-0496">Mitochondrion</keyword>
<dbReference type="Gene3D" id="1.10.8.10">
    <property type="entry name" value="DNA helicase RuvA subunit, C-terminal domain"/>
    <property type="match status" value="1"/>
</dbReference>
<evidence type="ECO:0000256" key="5">
    <source>
        <dbReference type="RuleBase" id="RU000642"/>
    </source>
</evidence>
<dbReference type="PANTHER" id="PTHR11741:SF0">
    <property type="entry name" value="ELONGATION FACTOR TS, MITOCHONDRIAL"/>
    <property type="match status" value="1"/>
</dbReference>
<comment type="similarity">
    <text evidence="1 4 5">Belongs to the EF-Ts family.</text>
</comment>
<dbReference type="HAMAP" id="MF_00050">
    <property type="entry name" value="EF_Ts"/>
    <property type="match status" value="1"/>
</dbReference>
<dbReference type="AlphaFoldDB" id="A0AAV7XKZ5"/>
<evidence type="ECO:0000313" key="8">
    <source>
        <dbReference type="Proteomes" id="UP001075354"/>
    </source>
</evidence>
<evidence type="ECO:0000256" key="4">
    <source>
        <dbReference type="HAMAP-Rule" id="MF_03135"/>
    </source>
</evidence>
<dbReference type="InterPro" id="IPR001816">
    <property type="entry name" value="Transl_elong_EFTs/EF1B"/>
</dbReference>
<dbReference type="GO" id="GO:0005739">
    <property type="term" value="C:mitochondrion"/>
    <property type="evidence" value="ECO:0007669"/>
    <property type="project" value="UniProtKB-SubCell"/>
</dbReference>
<dbReference type="InterPro" id="IPR036402">
    <property type="entry name" value="EF-Ts_dimer_sf"/>
</dbReference>
<dbReference type="PROSITE" id="PS01127">
    <property type="entry name" value="EF_TS_2"/>
    <property type="match status" value="1"/>
</dbReference>
<dbReference type="EMBL" id="JAPTSV010000007">
    <property type="protein sequence ID" value="KAJ1526265.1"/>
    <property type="molecule type" value="Genomic_DNA"/>
</dbReference>
<keyword evidence="3 4" id="KW-0648">Protein biosynthesis</keyword>
<dbReference type="SUPFAM" id="SSF46934">
    <property type="entry name" value="UBA-like"/>
    <property type="match status" value="1"/>
</dbReference>
<evidence type="ECO:0000259" key="6">
    <source>
        <dbReference type="Pfam" id="PF00889"/>
    </source>
</evidence>
<dbReference type="Proteomes" id="UP001075354">
    <property type="component" value="Chromosome 7"/>
</dbReference>
<keyword evidence="8" id="KW-1185">Reference proteome</keyword>
<dbReference type="NCBIfam" id="TIGR00116">
    <property type="entry name" value="tsf"/>
    <property type="match status" value="1"/>
</dbReference>
<comment type="function">
    <text evidence="4 5">Associates with the EF-Tu.GDP complex and induces the exchange of GDP to GTP. It remains bound to the aminoacyl-tRNA.EF-Tu.GTP complex up to the GTP hydrolysis stage on the ribosome.</text>
</comment>
<feature type="domain" description="Translation elongation factor EFTs/EF1B dimerisation" evidence="6">
    <location>
        <begin position="107"/>
        <end position="262"/>
    </location>
</feature>
<dbReference type="GO" id="GO:0070125">
    <property type="term" value="P:mitochondrial translational elongation"/>
    <property type="evidence" value="ECO:0007669"/>
    <property type="project" value="TreeGrafter"/>
</dbReference>
<dbReference type="InterPro" id="IPR014039">
    <property type="entry name" value="Transl_elong_EFTs/EF1B_dimer"/>
</dbReference>
<dbReference type="GO" id="GO:0003746">
    <property type="term" value="F:translation elongation factor activity"/>
    <property type="evidence" value="ECO:0007669"/>
    <property type="project" value="UniProtKB-UniRule"/>
</dbReference>
<dbReference type="CDD" id="cd14275">
    <property type="entry name" value="UBA_EF-Ts"/>
    <property type="match status" value="1"/>
</dbReference>
<evidence type="ECO:0000256" key="1">
    <source>
        <dbReference type="ARBA" id="ARBA00005532"/>
    </source>
</evidence>
<proteinExistence type="inferred from homology"/>
<dbReference type="Pfam" id="PF00889">
    <property type="entry name" value="EF_TS"/>
    <property type="match status" value="1"/>
</dbReference>
<dbReference type="PANTHER" id="PTHR11741">
    <property type="entry name" value="ELONGATION FACTOR TS"/>
    <property type="match status" value="1"/>
</dbReference>
<evidence type="ECO:0000256" key="3">
    <source>
        <dbReference type="ARBA" id="ARBA00022917"/>
    </source>
</evidence>
<comment type="subcellular location">
    <subcellularLocation>
        <location evidence="4">Mitochondrion</location>
    </subcellularLocation>
</comment>
<dbReference type="Gene3D" id="3.30.479.20">
    <property type="entry name" value="Elongation factor Ts, dimerisation domain"/>
    <property type="match status" value="2"/>
</dbReference>
<evidence type="ECO:0000256" key="2">
    <source>
        <dbReference type="ARBA" id="ARBA00022768"/>
    </source>
</evidence>
<dbReference type="SUPFAM" id="SSF54713">
    <property type="entry name" value="Elongation factor Ts (EF-Ts), dimerisation domain"/>
    <property type="match status" value="2"/>
</dbReference>